<feature type="binding site" evidence="10">
    <location>
        <position position="45"/>
    </location>
    <ligand>
        <name>NAD(+)</name>
        <dbReference type="ChEBI" id="CHEBI:57540"/>
    </ligand>
</feature>
<dbReference type="Pfam" id="PF00984">
    <property type="entry name" value="UDPG_MGDP_dh"/>
    <property type="match status" value="1"/>
</dbReference>
<feature type="domain" description="UDP-glucose/GDP-mannose dehydrogenase C-terminal" evidence="11">
    <location>
        <begin position="340"/>
        <end position="444"/>
    </location>
</feature>
<feature type="binding site" evidence="10">
    <location>
        <position position="174"/>
    </location>
    <ligand>
        <name>NAD(+)</name>
        <dbReference type="ChEBI" id="CHEBI:57540"/>
    </ligand>
</feature>
<evidence type="ECO:0000259" key="11">
    <source>
        <dbReference type="SMART" id="SM00984"/>
    </source>
</evidence>
<accession>A0AAJ0LUJ2</accession>
<proteinExistence type="inferred from homology"/>
<evidence type="ECO:0000256" key="6">
    <source>
        <dbReference type="ARBA" id="ARBA00047473"/>
    </source>
</evidence>
<feature type="binding site" evidence="10">
    <location>
        <position position="354"/>
    </location>
    <ligand>
        <name>NAD(+)</name>
        <dbReference type="ChEBI" id="CHEBI:57540"/>
    </ligand>
</feature>
<dbReference type="SMART" id="SM00984">
    <property type="entry name" value="UDPG_MGDP_dh_C"/>
    <property type="match status" value="1"/>
</dbReference>
<dbReference type="Pfam" id="PF03720">
    <property type="entry name" value="UDPG_MGDP_dh_C"/>
    <property type="match status" value="1"/>
</dbReference>
<feature type="binding site" evidence="10">
    <location>
        <position position="141"/>
    </location>
    <ligand>
        <name>NAD(+)</name>
        <dbReference type="ChEBI" id="CHEBI:57540"/>
    </ligand>
</feature>
<dbReference type="EC" id="1.1.1.22" evidence="3 7"/>
<dbReference type="InterPro" id="IPR036291">
    <property type="entry name" value="NAD(P)-bd_dom_sf"/>
</dbReference>
<evidence type="ECO:0000256" key="9">
    <source>
        <dbReference type="PIRSR" id="PIRSR500134-2"/>
    </source>
</evidence>
<evidence type="ECO:0000256" key="7">
    <source>
        <dbReference type="PIRNR" id="PIRNR000124"/>
    </source>
</evidence>
<dbReference type="FunFam" id="3.40.50.720:FF:000032">
    <property type="entry name" value="UDP-glucose 6-dehydrogenase"/>
    <property type="match status" value="1"/>
</dbReference>
<dbReference type="InterPro" id="IPR008927">
    <property type="entry name" value="6-PGluconate_DH-like_C_sf"/>
</dbReference>
<dbReference type="SUPFAM" id="SSF48179">
    <property type="entry name" value="6-phosphogluconate dehydrogenase C-terminal domain-like"/>
    <property type="match status" value="1"/>
</dbReference>
<dbReference type="GO" id="GO:0005634">
    <property type="term" value="C:nucleus"/>
    <property type="evidence" value="ECO:0007669"/>
    <property type="project" value="TreeGrafter"/>
</dbReference>
<evidence type="ECO:0000256" key="3">
    <source>
        <dbReference type="ARBA" id="ARBA00012954"/>
    </source>
</evidence>
<feature type="binding site" evidence="9">
    <location>
        <begin position="171"/>
        <end position="174"/>
    </location>
    <ligand>
        <name>substrate</name>
    </ligand>
</feature>
<dbReference type="EMBL" id="JAWDJX010000007">
    <property type="protein sequence ID" value="KAK3055890.1"/>
    <property type="molecule type" value="Genomic_DNA"/>
</dbReference>
<keyword evidence="4 7" id="KW-0560">Oxidoreductase</keyword>
<keyword evidence="5 7" id="KW-0520">NAD</keyword>
<feature type="binding site" evidence="10">
    <location>
        <position position="101"/>
    </location>
    <ligand>
        <name>NAD(+)</name>
        <dbReference type="ChEBI" id="CHEBI:57540"/>
    </ligand>
</feature>
<evidence type="ECO:0000313" key="13">
    <source>
        <dbReference type="Proteomes" id="UP001271007"/>
    </source>
</evidence>
<evidence type="ECO:0000256" key="1">
    <source>
        <dbReference type="ARBA" id="ARBA00004701"/>
    </source>
</evidence>
<feature type="binding site" evidence="10">
    <location>
        <position position="287"/>
    </location>
    <ligand>
        <name>NAD(+)</name>
        <dbReference type="ChEBI" id="CHEBI:57540"/>
    </ligand>
</feature>
<dbReference type="Pfam" id="PF03721">
    <property type="entry name" value="UDPG_MGDP_dh_N"/>
    <property type="match status" value="1"/>
</dbReference>
<dbReference type="FunFam" id="1.20.5.100:FF:000001">
    <property type="entry name" value="UDP-glucose 6-dehydrogenase"/>
    <property type="match status" value="1"/>
</dbReference>
<feature type="binding site" evidence="9">
    <location>
        <position position="228"/>
    </location>
    <ligand>
        <name>substrate</name>
    </ligand>
</feature>
<feature type="active site" description="Nucleophile" evidence="8">
    <location>
        <position position="284"/>
    </location>
</feature>
<organism evidence="12 13">
    <name type="scientific">Extremus antarcticus</name>
    <dbReference type="NCBI Taxonomy" id="702011"/>
    <lineage>
        <taxon>Eukaryota</taxon>
        <taxon>Fungi</taxon>
        <taxon>Dikarya</taxon>
        <taxon>Ascomycota</taxon>
        <taxon>Pezizomycotina</taxon>
        <taxon>Dothideomycetes</taxon>
        <taxon>Dothideomycetidae</taxon>
        <taxon>Mycosphaerellales</taxon>
        <taxon>Extremaceae</taxon>
        <taxon>Extremus</taxon>
    </lineage>
</organism>
<gene>
    <name evidence="12" type="ORF">LTR09_003124</name>
</gene>
<dbReference type="AlphaFoldDB" id="A0AAJ0LUJ2"/>
<feature type="binding site" evidence="10">
    <location>
        <position position="40"/>
    </location>
    <ligand>
        <name>NAD(+)</name>
        <dbReference type="ChEBI" id="CHEBI:57540"/>
    </ligand>
</feature>
<protein>
    <recommendedName>
        <fullName evidence="3 7">UDP-glucose 6-dehydrogenase</fullName>
        <ecNumber evidence="3 7">1.1.1.22</ecNumber>
    </recommendedName>
</protein>
<dbReference type="Gene3D" id="3.40.50.720">
    <property type="entry name" value="NAD(P)-binding Rossmann-like Domain"/>
    <property type="match status" value="2"/>
</dbReference>
<evidence type="ECO:0000256" key="5">
    <source>
        <dbReference type="ARBA" id="ARBA00023027"/>
    </source>
</evidence>
<comment type="pathway">
    <text evidence="1">Nucleotide-sugar biosynthesis; UDP-alpha-D-glucuronate biosynthesis; UDP-alpha-D-glucuronate from UDP-alpha-D-glucose: step 1/1.</text>
</comment>
<dbReference type="InterPro" id="IPR014026">
    <property type="entry name" value="UDP-Glc/GDP-Man_DH_dimer"/>
</dbReference>
<dbReference type="GO" id="GO:0000271">
    <property type="term" value="P:polysaccharide biosynthetic process"/>
    <property type="evidence" value="ECO:0007669"/>
    <property type="project" value="InterPro"/>
</dbReference>
<dbReference type="PANTHER" id="PTHR11374">
    <property type="entry name" value="UDP-GLUCOSE DEHYDROGENASE/UDP-MANNAC DEHYDROGENASE"/>
    <property type="match status" value="1"/>
</dbReference>
<comment type="caution">
    <text evidence="12">The sequence shown here is derived from an EMBL/GenBank/DDBJ whole genome shotgun (WGS) entry which is preliminary data.</text>
</comment>
<reference evidence="12" key="1">
    <citation type="submission" date="2023-04" db="EMBL/GenBank/DDBJ databases">
        <title>Black Yeasts Isolated from many extreme environments.</title>
        <authorList>
            <person name="Coleine C."/>
            <person name="Stajich J.E."/>
            <person name="Selbmann L."/>
        </authorList>
    </citation>
    <scope>NUCLEOTIDE SEQUENCE</scope>
    <source>
        <strain evidence="12">CCFEE 5312</strain>
    </source>
</reference>
<sequence>MELNRPLTKRICCIGAGYVGGPTCAVIAQQNPHIEVTVVDLDEVRIAQWRSSNLPIFEPGLSAIVEVTRDGTDGRQPNLFFSTAISAAIQQADIIFIAVNTPTKRMGVGAGSASDLGYVESAARMIANAAPADKIIVEKSTVPCGTAERLRSIFASLAPARSFSILSNPEFLAEGTAIKDLLNPDRVLIGSLKDDRSMSAARELASVYSWVPHDRVVHTNLYSSELAKLAANCLLAQRISSINSLSAICEATGADISEVANAVSLDQRIGRHMLKASAGFGGSCFKKDVLSLVYIAESLHLYDVANYWRAVNSINEHQKSRFTSRVISALHGTLLRKKITIFGWAYKKNTGDTRESASISVAAQLLAEGCELAVYDPQVSTNAQQIYRDLEDIGTNIRERVRVWDNAVDACVDACAVLILTEWDHFKTDMLADTSTLPENCTAASSDSGIDMLDDGLDLPTAKSVVHDAFNKSDRVDWCAIASVVQRPRLVFDGRGVVDPVALGALGFRVESIGKASVT</sequence>
<dbReference type="SUPFAM" id="SSF51735">
    <property type="entry name" value="NAD(P)-binding Rossmann-fold domains"/>
    <property type="match status" value="1"/>
</dbReference>
<dbReference type="SUPFAM" id="SSF52413">
    <property type="entry name" value="UDP-glucose/GDP-mannose dehydrogenase C-terminal domain"/>
    <property type="match status" value="1"/>
</dbReference>
<comment type="similarity">
    <text evidence="2 7">Belongs to the UDP-glucose/GDP-mannose dehydrogenase family.</text>
</comment>
<dbReference type="Gene3D" id="1.20.5.100">
    <property type="entry name" value="Cytochrome c1, transmembrane anchor, C-terminal"/>
    <property type="match status" value="1"/>
</dbReference>
<dbReference type="InterPro" id="IPR001732">
    <property type="entry name" value="UDP-Glc/GDP-Man_DH_N"/>
</dbReference>
<keyword evidence="13" id="KW-1185">Reference proteome</keyword>
<dbReference type="GO" id="GO:0051287">
    <property type="term" value="F:NAD binding"/>
    <property type="evidence" value="ECO:0007669"/>
    <property type="project" value="InterPro"/>
</dbReference>
<evidence type="ECO:0000313" key="12">
    <source>
        <dbReference type="EMBL" id="KAK3055890.1"/>
    </source>
</evidence>
<dbReference type="PIRSF" id="PIRSF000124">
    <property type="entry name" value="UDPglc_GDPman_dh"/>
    <property type="match status" value="1"/>
</dbReference>
<dbReference type="PANTHER" id="PTHR11374:SF3">
    <property type="entry name" value="UDP-GLUCOSE 6-DEHYDROGENASE"/>
    <property type="match status" value="1"/>
</dbReference>
<dbReference type="InterPro" id="IPR017476">
    <property type="entry name" value="UDP-Glc/GDP-Man"/>
</dbReference>
<comment type="catalytic activity">
    <reaction evidence="6 7">
        <text>UDP-alpha-D-glucose + 2 NAD(+) + H2O = UDP-alpha-D-glucuronate + 2 NADH + 3 H(+)</text>
        <dbReference type="Rhea" id="RHEA:23596"/>
        <dbReference type="ChEBI" id="CHEBI:15377"/>
        <dbReference type="ChEBI" id="CHEBI:15378"/>
        <dbReference type="ChEBI" id="CHEBI:57540"/>
        <dbReference type="ChEBI" id="CHEBI:57945"/>
        <dbReference type="ChEBI" id="CHEBI:58052"/>
        <dbReference type="ChEBI" id="CHEBI:58885"/>
        <dbReference type="EC" id="1.1.1.22"/>
    </reaction>
</comment>
<feature type="binding site" evidence="9">
    <location>
        <position position="281"/>
    </location>
    <ligand>
        <name>substrate</name>
    </ligand>
</feature>
<dbReference type="InterPro" id="IPR028357">
    <property type="entry name" value="UDPglc_DH_bac"/>
</dbReference>
<dbReference type="PIRSF" id="PIRSF500134">
    <property type="entry name" value="UDPglc_DH_bac"/>
    <property type="match status" value="1"/>
</dbReference>
<dbReference type="Proteomes" id="UP001271007">
    <property type="component" value="Unassembled WGS sequence"/>
</dbReference>
<dbReference type="InterPro" id="IPR028356">
    <property type="entry name" value="UDPglc_DH_euk"/>
</dbReference>
<dbReference type="InterPro" id="IPR036220">
    <property type="entry name" value="UDP-Glc/GDP-Man_DH_C_sf"/>
</dbReference>
<dbReference type="GO" id="GO:0006024">
    <property type="term" value="P:glycosaminoglycan biosynthetic process"/>
    <property type="evidence" value="ECO:0007669"/>
    <property type="project" value="TreeGrafter"/>
</dbReference>
<evidence type="ECO:0000256" key="2">
    <source>
        <dbReference type="ARBA" id="ARBA00006601"/>
    </source>
</evidence>
<name>A0AAJ0LUJ2_9PEZI</name>
<dbReference type="GO" id="GO:0003979">
    <property type="term" value="F:UDP-glucose 6-dehydrogenase activity"/>
    <property type="evidence" value="ECO:0007669"/>
    <property type="project" value="UniProtKB-EC"/>
</dbReference>
<dbReference type="InterPro" id="IPR014027">
    <property type="entry name" value="UDP-Glc/GDP-Man_DH_C"/>
</dbReference>
<evidence type="ECO:0000256" key="8">
    <source>
        <dbReference type="PIRSR" id="PIRSR500134-1"/>
    </source>
</evidence>
<feature type="binding site" evidence="9">
    <location>
        <position position="347"/>
    </location>
    <ligand>
        <name>substrate</name>
    </ligand>
</feature>
<evidence type="ECO:0000256" key="10">
    <source>
        <dbReference type="PIRSR" id="PIRSR500134-3"/>
    </source>
</evidence>
<dbReference type="NCBIfam" id="TIGR03026">
    <property type="entry name" value="NDP-sugDHase"/>
    <property type="match status" value="1"/>
</dbReference>
<evidence type="ECO:0000256" key="4">
    <source>
        <dbReference type="ARBA" id="ARBA00023002"/>
    </source>
</evidence>